<feature type="region of interest" description="Disordered" evidence="1">
    <location>
        <begin position="1"/>
        <end position="27"/>
    </location>
</feature>
<name>A0A8H5BRX8_9AGAR</name>
<evidence type="ECO:0000256" key="1">
    <source>
        <dbReference type="SAM" id="MobiDB-lite"/>
    </source>
</evidence>
<feature type="transmembrane region" description="Helical" evidence="2">
    <location>
        <begin position="149"/>
        <end position="167"/>
    </location>
</feature>
<feature type="transmembrane region" description="Helical" evidence="2">
    <location>
        <begin position="94"/>
        <end position="116"/>
    </location>
</feature>
<evidence type="ECO:0000313" key="3">
    <source>
        <dbReference type="EMBL" id="KAF5327961.1"/>
    </source>
</evidence>
<dbReference type="EMBL" id="JAACJM010000379">
    <property type="protein sequence ID" value="KAF5327961.1"/>
    <property type="molecule type" value="Genomic_DNA"/>
</dbReference>
<feature type="transmembrane region" description="Helical" evidence="2">
    <location>
        <begin position="179"/>
        <end position="200"/>
    </location>
</feature>
<keyword evidence="4" id="KW-1185">Reference proteome</keyword>
<evidence type="ECO:0000256" key="2">
    <source>
        <dbReference type="SAM" id="Phobius"/>
    </source>
</evidence>
<dbReference type="OrthoDB" id="3265563at2759"/>
<reference evidence="3 4" key="1">
    <citation type="journal article" date="2020" name="ISME J.">
        <title>Uncovering the hidden diversity of litter-decomposition mechanisms in mushroom-forming fungi.</title>
        <authorList>
            <person name="Floudas D."/>
            <person name="Bentzer J."/>
            <person name="Ahren D."/>
            <person name="Johansson T."/>
            <person name="Persson P."/>
            <person name="Tunlid A."/>
        </authorList>
    </citation>
    <scope>NUCLEOTIDE SEQUENCE [LARGE SCALE GENOMIC DNA]</scope>
    <source>
        <strain evidence="3 4">CBS 291.85</strain>
    </source>
</reference>
<feature type="compositionally biased region" description="Low complexity" evidence="1">
    <location>
        <begin position="501"/>
        <end position="516"/>
    </location>
</feature>
<protein>
    <submittedName>
        <fullName evidence="3">Uncharacterized protein</fullName>
    </submittedName>
</protein>
<dbReference type="AlphaFoldDB" id="A0A8H5BRX8"/>
<organism evidence="3 4">
    <name type="scientific">Tetrapyrgos nigripes</name>
    <dbReference type="NCBI Taxonomy" id="182062"/>
    <lineage>
        <taxon>Eukaryota</taxon>
        <taxon>Fungi</taxon>
        <taxon>Dikarya</taxon>
        <taxon>Basidiomycota</taxon>
        <taxon>Agaricomycotina</taxon>
        <taxon>Agaricomycetes</taxon>
        <taxon>Agaricomycetidae</taxon>
        <taxon>Agaricales</taxon>
        <taxon>Marasmiineae</taxon>
        <taxon>Marasmiaceae</taxon>
        <taxon>Tetrapyrgos</taxon>
    </lineage>
</organism>
<feature type="compositionally biased region" description="Gly residues" evidence="1">
    <location>
        <begin position="13"/>
        <end position="27"/>
    </location>
</feature>
<keyword evidence="2" id="KW-0472">Membrane</keyword>
<feature type="transmembrane region" description="Helical" evidence="2">
    <location>
        <begin position="266"/>
        <end position="294"/>
    </location>
</feature>
<gene>
    <name evidence="3" type="ORF">D9758_017753</name>
</gene>
<keyword evidence="2" id="KW-0812">Transmembrane</keyword>
<keyword evidence="2" id="KW-1133">Transmembrane helix</keyword>
<feature type="region of interest" description="Disordered" evidence="1">
    <location>
        <begin position="492"/>
        <end position="533"/>
    </location>
</feature>
<evidence type="ECO:0000313" key="4">
    <source>
        <dbReference type="Proteomes" id="UP000559256"/>
    </source>
</evidence>
<accession>A0A8H5BRX8</accession>
<feature type="transmembrane region" description="Helical" evidence="2">
    <location>
        <begin position="220"/>
        <end position="245"/>
    </location>
</feature>
<comment type="caution">
    <text evidence="3">The sequence shown here is derived from an EMBL/GenBank/DDBJ whole genome shotgun (WGS) entry which is preliminary data.</text>
</comment>
<feature type="transmembrane region" description="Helical" evidence="2">
    <location>
        <begin position="58"/>
        <end position="82"/>
    </location>
</feature>
<dbReference type="Proteomes" id="UP000559256">
    <property type="component" value="Unassembled WGS sequence"/>
</dbReference>
<sequence length="546" mass="58709">MSSKNSQSTGAGSSAGSGGGAGAAADAGPGGGAGTTAGGLFTPDEGALLIDILFSAPLATLSFVVFTYGLYTFLFLLSVYILTINKREKRYKILHIFFSCFLFVLVSAQVACKMISQGMLLVNLWTSVLLPAIGVDEEKLALSGRVHDAFRWIFIFINLTAEMIFLQRTFVIWNSSLKIIVLPVLLTLANLGIAIAAQFLPQASVNESVLSATTTHNVVFSGVFLGVNVFTNLVLTGMIAGRIWYTRYQTNKYLTQYQNGAAQSRRYSSLIAIIIESGVLYPMFLILNIILSFGNFPADERLRITHVNGVIDDLLGLIAAISPTLIIVRAGLGLSIETLSGSISTRPSTLFNNGLDGNPHQNIPVMSFIESISTRPESNLGFRETDLRNSFMDLGPAHSDSRSDMRYYKASRSFDSEDSGTGSRLSNLSPVEEVRYGYAYDGSESSGLGGAYGGYVNAGVPPGGLVAGPTPPGPPGGFVAGPQIARSRQRMQYQYHHQTKSSTSRTTGSRSEWSRGSWEDVSAANRDGNALSDAKRGYWATRQVVA</sequence>
<proteinExistence type="predicted"/>